<keyword evidence="2" id="KW-1185">Reference proteome</keyword>
<reference evidence="1 2" key="1">
    <citation type="submission" date="2008-08" db="EMBL/GenBank/DDBJ databases">
        <authorList>
            <person name="Madupu R."/>
            <person name="Durkin A.S."/>
            <person name="Torralba M."/>
            <person name="Methe B."/>
            <person name="Sutton G.G."/>
            <person name="Strausberg R.L."/>
            <person name="Nelson K.E."/>
        </authorList>
    </citation>
    <scope>NUCLEOTIDE SEQUENCE [LARGE SCALE GENOMIC DNA]</scope>
    <source>
        <strain evidence="1 2">RM3267</strain>
    </source>
</reference>
<protein>
    <submittedName>
        <fullName evidence="1">Uncharacterized protein</fullName>
    </submittedName>
</protein>
<dbReference type="EMBL" id="ACFU01000043">
    <property type="protein sequence ID" value="EEF12675.1"/>
    <property type="molecule type" value="Genomic_DNA"/>
</dbReference>
<sequence length="46" mass="5698">MIFSRYESRRIKFKKSNKKQKYCNISQNIRQRDQNVHQAKLVAERK</sequence>
<comment type="caution">
    <text evidence="1">The sequence shown here is derived from an EMBL/GenBank/DDBJ whole genome shotgun (WGS) entry which is preliminary data.</text>
</comment>
<dbReference type="AlphaFoldDB" id="B9D5P7"/>
<dbReference type="Proteomes" id="UP000003082">
    <property type="component" value="Unassembled WGS sequence"/>
</dbReference>
<gene>
    <name evidence="1" type="ORF">CAMRE0001_0569</name>
</gene>
<accession>B9D5P7</accession>
<organism evidence="1 2">
    <name type="scientific">Campylobacter rectus RM3267</name>
    <dbReference type="NCBI Taxonomy" id="553218"/>
    <lineage>
        <taxon>Bacteria</taxon>
        <taxon>Pseudomonadati</taxon>
        <taxon>Campylobacterota</taxon>
        <taxon>Epsilonproteobacteria</taxon>
        <taxon>Campylobacterales</taxon>
        <taxon>Campylobacteraceae</taxon>
        <taxon>Campylobacter</taxon>
    </lineage>
</organism>
<evidence type="ECO:0000313" key="2">
    <source>
        <dbReference type="Proteomes" id="UP000003082"/>
    </source>
</evidence>
<name>B9D5P7_CAMRE</name>
<proteinExistence type="predicted"/>
<dbReference type="STRING" id="553218.CAMRE0001_0569"/>
<evidence type="ECO:0000313" key="1">
    <source>
        <dbReference type="EMBL" id="EEF12675.1"/>
    </source>
</evidence>